<dbReference type="RefSeq" id="XP_001327429.1">
    <property type="nucleotide sequence ID" value="XM_001327394.1"/>
</dbReference>
<dbReference type="Proteomes" id="UP000001542">
    <property type="component" value="Unassembled WGS sequence"/>
</dbReference>
<keyword evidence="3" id="KW-1185">Reference proteome</keyword>
<protein>
    <recommendedName>
        <fullName evidence="4">BZIP domain-containing protein</fullName>
    </recommendedName>
</protein>
<dbReference type="VEuPathDB" id="TrichDB:TVAGG3_0201770"/>
<dbReference type="VEuPathDB" id="TrichDB:TVAG_202000"/>
<accession>A2DWM1</accession>
<feature type="coiled-coil region" evidence="1">
    <location>
        <begin position="46"/>
        <end position="80"/>
    </location>
</feature>
<sequence>MTTSMGENFQQNFNPMMNSFQSYQPEQAIPTIKPQSKKRVGKREQLKRLKEENTQWLDLIGKLQQQLAAVEAQNSMMVKELKFFHQQIQDALPLHPELEEKAKKLLEKSPDQQPPS</sequence>
<proteinExistence type="predicted"/>
<organism evidence="2 3">
    <name type="scientific">Trichomonas vaginalis (strain ATCC PRA-98 / G3)</name>
    <dbReference type="NCBI Taxonomy" id="412133"/>
    <lineage>
        <taxon>Eukaryota</taxon>
        <taxon>Metamonada</taxon>
        <taxon>Parabasalia</taxon>
        <taxon>Trichomonadida</taxon>
        <taxon>Trichomonadidae</taxon>
        <taxon>Trichomonas</taxon>
    </lineage>
</organism>
<evidence type="ECO:0000313" key="3">
    <source>
        <dbReference type="Proteomes" id="UP000001542"/>
    </source>
</evidence>
<dbReference type="InParanoid" id="A2DWM1"/>
<evidence type="ECO:0000256" key="1">
    <source>
        <dbReference type="SAM" id="Coils"/>
    </source>
</evidence>
<dbReference type="KEGG" id="tva:4773207"/>
<keyword evidence="1" id="KW-0175">Coiled coil</keyword>
<name>A2DWM1_TRIV3</name>
<dbReference type="AlphaFoldDB" id="A2DWM1"/>
<dbReference type="SMR" id="A2DWM1"/>
<evidence type="ECO:0008006" key="4">
    <source>
        <dbReference type="Google" id="ProtNLM"/>
    </source>
</evidence>
<reference evidence="2" key="1">
    <citation type="submission" date="2006-10" db="EMBL/GenBank/DDBJ databases">
        <authorList>
            <person name="Amadeo P."/>
            <person name="Zhao Q."/>
            <person name="Wortman J."/>
            <person name="Fraser-Liggett C."/>
            <person name="Carlton J."/>
        </authorList>
    </citation>
    <scope>NUCLEOTIDE SEQUENCE</scope>
    <source>
        <strain evidence="2">G3</strain>
    </source>
</reference>
<reference evidence="2" key="2">
    <citation type="journal article" date="2007" name="Science">
        <title>Draft genome sequence of the sexually transmitted pathogen Trichomonas vaginalis.</title>
        <authorList>
            <person name="Carlton J.M."/>
            <person name="Hirt R.P."/>
            <person name="Silva J.C."/>
            <person name="Delcher A.L."/>
            <person name="Schatz M."/>
            <person name="Zhao Q."/>
            <person name="Wortman J.R."/>
            <person name="Bidwell S.L."/>
            <person name="Alsmark U.C.M."/>
            <person name="Besteiro S."/>
            <person name="Sicheritz-Ponten T."/>
            <person name="Noel C.J."/>
            <person name="Dacks J.B."/>
            <person name="Foster P.G."/>
            <person name="Simillion C."/>
            <person name="Van de Peer Y."/>
            <person name="Miranda-Saavedra D."/>
            <person name="Barton G.J."/>
            <person name="Westrop G.D."/>
            <person name="Mueller S."/>
            <person name="Dessi D."/>
            <person name="Fiori P.L."/>
            <person name="Ren Q."/>
            <person name="Paulsen I."/>
            <person name="Zhang H."/>
            <person name="Bastida-Corcuera F.D."/>
            <person name="Simoes-Barbosa A."/>
            <person name="Brown M.T."/>
            <person name="Hayes R.D."/>
            <person name="Mukherjee M."/>
            <person name="Okumura C.Y."/>
            <person name="Schneider R."/>
            <person name="Smith A.J."/>
            <person name="Vanacova S."/>
            <person name="Villalvazo M."/>
            <person name="Haas B.J."/>
            <person name="Pertea M."/>
            <person name="Feldblyum T.V."/>
            <person name="Utterback T.R."/>
            <person name="Shu C.L."/>
            <person name="Osoegawa K."/>
            <person name="de Jong P.J."/>
            <person name="Hrdy I."/>
            <person name="Horvathova L."/>
            <person name="Zubacova Z."/>
            <person name="Dolezal P."/>
            <person name="Malik S.B."/>
            <person name="Logsdon J.M. Jr."/>
            <person name="Henze K."/>
            <person name="Gupta A."/>
            <person name="Wang C.C."/>
            <person name="Dunne R.L."/>
            <person name="Upcroft J.A."/>
            <person name="Upcroft P."/>
            <person name="White O."/>
            <person name="Salzberg S.L."/>
            <person name="Tang P."/>
            <person name="Chiu C.-H."/>
            <person name="Lee Y.-S."/>
            <person name="Embley T.M."/>
            <person name="Coombs G.H."/>
            <person name="Mottram J.C."/>
            <person name="Tachezy J."/>
            <person name="Fraser-Liggett C.M."/>
            <person name="Johnson P.J."/>
        </authorList>
    </citation>
    <scope>NUCLEOTIDE SEQUENCE [LARGE SCALE GENOMIC DNA]</scope>
    <source>
        <strain evidence="2">G3</strain>
    </source>
</reference>
<dbReference type="EMBL" id="DS113259">
    <property type="protein sequence ID" value="EAY15206.1"/>
    <property type="molecule type" value="Genomic_DNA"/>
</dbReference>
<evidence type="ECO:0000313" key="2">
    <source>
        <dbReference type="EMBL" id="EAY15206.1"/>
    </source>
</evidence>
<gene>
    <name evidence="2" type="ORF">TVAG_202000</name>
</gene>